<name>A0ABV8R367_9MICC</name>
<evidence type="ECO:0000313" key="7">
    <source>
        <dbReference type="EMBL" id="MFC4266805.1"/>
    </source>
</evidence>
<keyword evidence="2 6" id="KW-0812">Transmembrane</keyword>
<dbReference type="SUPFAM" id="SSF51306">
    <property type="entry name" value="LexA/Signal peptidase"/>
    <property type="match status" value="1"/>
</dbReference>
<evidence type="ECO:0000256" key="4">
    <source>
        <dbReference type="ARBA" id="ARBA00023136"/>
    </source>
</evidence>
<dbReference type="PANTHER" id="PTHR10806">
    <property type="entry name" value="SIGNAL PEPTIDASE COMPLEX CATALYTIC SUBUNIT SEC11"/>
    <property type="match status" value="1"/>
</dbReference>
<sequence>MTTLRMFPASTTGVEAGEALVAEGALTRRDALGASRKGKPKAARWVLHAAARAVSFLLLMFMVLAALVLIGVPMVTGSQTYTVLTNSMAPHYAPGTFLVVKPIAFDELRVGDVITYQIDSGKPAVITHRIIEVGATQSGQRVFTTKGDNNSLADPNPVEQVQVKGKLLYAVPLVGFAANAVGQTGRSAVLPLAAVGLIGLGVFTMIRGAKNGDSSRKKAGHRA</sequence>
<keyword evidence="3 6" id="KW-1133">Transmembrane helix</keyword>
<organism evidence="7 8">
    <name type="scientific">Arthrobacter cryoconiti</name>
    <dbReference type="NCBI Taxonomy" id="748907"/>
    <lineage>
        <taxon>Bacteria</taxon>
        <taxon>Bacillati</taxon>
        <taxon>Actinomycetota</taxon>
        <taxon>Actinomycetes</taxon>
        <taxon>Micrococcales</taxon>
        <taxon>Micrococcaceae</taxon>
        <taxon>Arthrobacter</taxon>
    </lineage>
</organism>
<dbReference type="InterPro" id="IPR036286">
    <property type="entry name" value="LexA/Signal_pep-like_sf"/>
</dbReference>
<evidence type="ECO:0000256" key="2">
    <source>
        <dbReference type="ARBA" id="ARBA00022692"/>
    </source>
</evidence>
<dbReference type="EC" id="3.4.21.89" evidence="5"/>
<keyword evidence="8" id="KW-1185">Reference proteome</keyword>
<dbReference type="Proteomes" id="UP001595773">
    <property type="component" value="Unassembled WGS sequence"/>
</dbReference>
<dbReference type="InterPro" id="IPR019533">
    <property type="entry name" value="Peptidase_S26"/>
</dbReference>
<protein>
    <recommendedName>
        <fullName evidence="5">Signal peptidase I</fullName>
        <ecNumber evidence="5">3.4.21.89</ecNumber>
    </recommendedName>
</protein>
<proteinExistence type="predicted"/>
<dbReference type="CDD" id="cd06530">
    <property type="entry name" value="S26_SPase_I"/>
    <property type="match status" value="1"/>
</dbReference>
<dbReference type="InterPro" id="IPR001733">
    <property type="entry name" value="Peptidase_S26B"/>
</dbReference>
<evidence type="ECO:0000256" key="5">
    <source>
        <dbReference type="NCBIfam" id="TIGR02228"/>
    </source>
</evidence>
<dbReference type="PANTHER" id="PTHR10806:SF6">
    <property type="entry name" value="SIGNAL PEPTIDASE COMPLEX CATALYTIC SUBUNIT SEC11"/>
    <property type="match status" value="1"/>
</dbReference>
<evidence type="ECO:0000313" key="8">
    <source>
        <dbReference type="Proteomes" id="UP001595773"/>
    </source>
</evidence>
<gene>
    <name evidence="7" type="ORF">ACFOW9_14440</name>
</gene>
<keyword evidence="4 6" id="KW-0472">Membrane</keyword>
<evidence type="ECO:0000256" key="1">
    <source>
        <dbReference type="ARBA" id="ARBA00004370"/>
    </source>
</evidence>
<feature type="transmembrane region" description="Helical" evidence="6">
    <location>
        <begin position="188"/>
        <end position="209"/>
    </location>
</feature>
<dbReference type="NCBIfam" id="TIGR02228">
    <property type="entry name" value="sigpep_I_arch"/>
    <property type="match status" value="1"/>
</dbReference>
<dbReference type="GO" id="GO:0009003">
    <property type="term" value="F:signal peptidase activity"/>
    <property type="evidence" value="ECO:0007669"/>
    <property type="project" value="UniProtKB-EC"/>
</dbReference>
<reference evidence="8" key="1">
    <citation type="journal article" date="2019" name="Int. J. Syst. Evol. Microbiol.">
        <title>The Global Catalogue of Microorganisms (GCM) 10K type strain sequencing project: providing services to taxonomists for standard genome sequencing and annotation.</title>
        <authorList>
            <consortium name="The Broad Institute Genomics Platform"/>
            <consortium name="The Broad Institute Genome Sequencing Center for Infectious Disease"/>
            <person name="Wu L."/>
            <person name="Ma J."/>
        </authorList>
    </citation>
    <scope>NUCLEOTIDE SEQUENCE [LARGE SCALE GENOMIC DNA]</scope>
    <source>
        <strain evidence="8">CGMCC 1.10698</strain>
    </source>
</reference>
<comment type="caution">
    <text evidence="7">The sequence shown here is derived from an EMBL/GenBank/DDBJ whole genome shotgun (WGS) entry which is preliminary data.</text>
</comment>
<evidence type="ECO:0000256" key="6">
    <source>
        <dbReference type="SAM" id="Phobius"/>
    </source>
</evidence>
<dbReference type="EMBL" id="JBHSCQ010000022">
    <property type="protein sequence ID" value="MFC4266805.1"/>
    <property type="molecule type" value="Genomic_DNA"/>
</dbReference>
<accession>A0ABV8R367</accession>
<evidence type="ECO:0000256" key="3">
    <source>
        <dbReference type="ARBA" id="ARBA00022989"/>
    </source>
</evidence>
<feature type="transmembrane region" description="Helical" evidence="6">
    <location>
        <begin position="45"/>
        <end position="72"/>
    </location>
</feature>
<keyword evidence="7" id="KW-0378">Hydrolase</keyword>
<comment type="subcellular location">
    <subcellularLocation>
        <location evidence="1">Membrane</location>
    </subcellularLocation>
</comment>
<dbReference type="RefSeq" id="WP_230065963.1">
    <property type="nucleotide sequence ID" value="NZ_BAABLL010000010.1"/>
</dbReference>